<evidence type="ECO:0000313" key="9">
    <source>
        <dbReference type="RefSeq" id="XP_039138467.1"/>
    </source>
</evidence>
<evidence type="ECO:0000256" key="1">
    <source>
        <dbReference type="ARBA" id="ARBA00022723"/>
    </source>
</evidence>
<dbReference type="Pfam" id="PF10551">
    <property type="entry name" value="MULE"/>
    <property type="match status" value="1"/>
</dbReference>
<dbReference type="Pfam" id="PF00564">
    <property type="entry name" value="PB1"/>
    <property type="match status" value="1"/>
</dbReference>
<keyword evidence="1" id="KW-0479">Metal-binding</keyword>
<dbReference type="SMART" id="SM00666">
    <property type="entry name" value="PB1"/>
    <property type="match status" value="1"/>
</dbReference>
<dbReference type="InterPro" id="IPR000270">
    <property type="entry name" value="PB1_dom"/>
</dbReference>
<dbReference type="InterPro" id="IPR004332">
    <property type="entry name" value="Transposase_MuDR"/>
</dbReference>
<dbReference type="InterPro" id="IPR006564">
    <property type="entry name" value="Znf_PMZ"/>
</dbReference>
<dbReference type="InterPro" id="IPR007527">
    <property type="entry name" value="Znf_SWIM"/>
</dbReference>
<organism evidence="6 9">
    <name type="scientific">Dioscorea cayennensis subsp. rotundata</name>
    <name type="common">White Guinea yam</name>
    <name type="synonym">Dioscorea rotundata</name>
    <dbReference type="NCBI Taxonomy" id="55577"/>
    <lineage>
        <taxon>Eukaryota</taxon>
        <taxon>Viridiplantae</taxon>
        <taxon>Streptophyta</taxon>
        <taxon>Embryophyta</taxon>
        <taxon>Tracheophyta</taxon>
        <taxon>Spermatophyta</taxon>
        <taxon>Magnoliopsida</taxon>
        <taxon>Liliopsida</taxon>
        <taxon>Dioscoreales</taxon>
        <taxon>Dioscoreaceae</taxon>
        <taxon>Dioscorea</taxon>
    </lineage>
</organism>
<keyword evidence="3" id="KW-0862">Zinc</keyword>
<evidence type="ECO:0000256" key="4">
    <source>
        <dbReference type="PROSITE-ProRule" id="PRU00325"/>
    </source>
</evidence>
<dbReference type="SMART" id="SM00575">
    <property type="entry name" value="ZnF_PMZ"/>
    <property type="match status" value="1"/>
</dbReference>
<feature type="domain" description="SWIM-type" evidence="5">
    <location>
        <begin position="590"/>
        <end position="622"/>
    </location>
</feature>
<dbReference type="RefSeq" id="XP_039138466.1">
    <property type="nucleotide sequence ID" value="XM_039282532.1"/>
</dbReference>
<evidence type="ECO:0000259" key="5">
    <source>
        <dbReference type="PROSITE" id="PS50966"/>
    </source>
</evidence>
<dbReference type="RefSeq" id="XP_039138465.1">
    <property type="nucleotide sequence ID" value="XM_039282531.1"/>
</dbReference>
<dbReference type="PANTHER" id="PTHR31973">
    <property type="entry name" value="POLYPROTEIN, PUTATIVE-RELATED"/>
    <property type="match status" value="1"/>
</dbReference>
<dbReference type="Proteomes" id="UP001515500">
    <property type="component" value="Chromosome 14"/>
</dbReference>
<dbReference type="AlphaFoldDB" id="A0AB40CFX1"/>
<evidence type="ECO:0000313" key="6">
    <source>
        <dbReference type="Proteomes" id="UP001515500"/>
    </source>
</evidence>
<accession>A0AB40CFX1</accession>
<dbReference type="PANTHER" id="PTHR31973:SF194">
    <property type="entry name" value="OS06G0632700 PROTEIN"/>
    <property type="match status" value="1"/>
</dbReference>
<dbReference type="GO" id="GO:0008270">
    <property type="term" value="F:zinc ion binding"/>
    <property type="evidence" value="ECO:0007669"/>
    <property type="project" value="UniProtKB-KW"/>
</dbReference>
<evidence type="ECO:0000313" key="7">
    <source>
        <dbReference type="RefSeq" id="XP_039138465.1"/>
    </source>
</evidence>
<keyword evidence="6" id="KW-1185">Reference proteome</keyword>
<dbReference type="Pfam" id="PF03108">
    <property type="entry name" value="DBD_Tnp_Mut"/>
    <property type="match status" value="1"/>
</dbReference>
<protein>
    <submittedName>
        <fullName evidence="7 8">Uncharacterized protein LOC120275821</fullName>
    </submittedName>
</protein>
<evidence type="ECO:0000256" key="3">
    <source>
        <dbReference type="ARBA" id="ARBA00022833"/>
    </source>
</evidence>
<dbReference type="GeneID" id="120275821"/>
<dbReference type="PROSITE" id="PS50966">
    <property type="entry name" value="ZF_SWIM"/>
    <property type="match status" value="1"/>
</dbReference>
<dbReference type="InterPro" id="IPR018289">
    <property type="entry name" value="MULE_transposase_dom"/>
</dbReference>
<name>A0AB40CFX1_DIOCR</name>
<evidence type="ECO:0000256" key="2">
    <source>
        <dbReference type="ARBA" id="ARBA00022771"/>
    </source>
</evidence>
<sequence>MARGKVLAICQSGGEFVIGRDGSMSYSGGEAHAVEVTSDMKLNDFKAEISCMFNCRADTFIIKYFLPSNRKTLITISNDKDLQRMVDFSASSNTTDVYILKKVEHRTSRSVVADSGTPADAPAATLVTVDDTKRRKLCHTGWENMLNSVGQVFDGPKAFRDALHKYAIANSFTYKFIKNDGVRVTAECSAENCPWRVHASKSPAKQEFTIKKMNNIHTCRREIGKGHRLASQRWVASVIKEKLREAPNYKPREIANDLNREYGLNMKYAQAWRGKFVAKKELRNPHEEARNQLPWYCERIMETNPGSVATLQTTEDLKCHIFVSFHASLSGFEHGCRPLLFLDGICLKANKHWKLLVATAVDGESNFFPVSFSVAESETFEQWHWFLLQLKSALTMSRTVTFVSNKQNGLENAVARVFEDSYHAYCVHQLTEDFNQQVDNSLTQESKNTVLDAFQRSIYACKAEEFNECIETIKVESKGLAEWVLSTKPEFWSNAFFKGLRYGQYSSKSVETFNSWISPKYEPSVMQMIDIIRCKMMELMYTRRKSLESWSEVLTPSAKQRVEEEMTKAQGLNVICTSSSVFEVHDHLINVVNMETWECTCRRWQVGGLPCAHALAVIEQNHGFVYDYTSKYFTTEFFRLTYSLSINPIPDAGKPACSDIVDLAASCPPRIRRMVGRPKLKPADPRITIKRAVRCGKCQGYGHNKQTCKAPF</sequence>
<keyword evidence="2 4" id="KW-0863">Zinc-finger</keyword>
<reference evidence="7 8" key="1">
    <citation type="submission" date="2025-04" db="UniProtKB">
        <authorList>
            <consortium name="RefSeq"/>
        </authorList>
    </citation>
    <scope>IDENTIFICATION</scope>
</reference>
<gene>
    <name evidence="7 8 9" type="primary">LOC120275821</name>
</gene>
<dbReference type="RefSeq" id="XP_039138467.1">
    <property type="nucleotide sequence ID" value="XM_039282533.1"/>
</dbReference>
<dbReference type="Pfam" id="PF04434">
    <property type="entry name" value="SWIM"/>
    <property type="match status" value="1"/>
</dbReference>
<dbReference type="SUPFAM" id="SSF54277">
    <property type="entry name" value="CAD &amp; PB1 domains"/>
    <property type="match status" value="1"/>
</dbReference>
<evidence type="ECO:0000313" key="8">
    <source>
        <dbReference type="RefSeq" id="XP_039138466.1"/>
    </source>
</evidence>
<proteinExistence type="predicted"/>